<feature type="transmembrane region" description="Helical" evidence="4">
    <location>
        <begin position="32"/>
        <end position="54"/>
    </location>
</feature>
<dbReference type="KEGG" id="slb:AWJ20_2873"/>
<comment type="subcellular location">
    <subcellularLocation>
        <location evidence="1">Membrane</location>
        <topology evidence="1">Multi-pass membrane protein</topology>
    </subcellularLocation>
</comment>
<dbReference type="PANTHER" id="PTHR11360">
    <property type="entry name" value="MONOCARBOXYLATE TRANSPORTER"/>
    <property type="match status" value="1"/>
</dbReference>
<dbReference type="InterPro" id="IPR036259">
    <property type="entry name" value="MFS_trans_sf"/>
</dbReference>
<organism evidence="5 6">
    <name type="scientific">Sugiyamaella lignohabitans</name>
    <dbReference type="NCBI Taxonomy" id="796027"/>
    <lineage>
        <taxon>Eukaryota</taxon>
        <taxon>Fungi</taxon>
        <taxon>Dikarya</taxon>
        <taxon>Ascomycota</taxon>
        <taxon>Saccharomycotina</taxon>
        <taxon>Dipodascomycetes</taxon>
        <taxon>Dipodascales</taxon>
        <taxon>Trichomonascaceae</taxon>
        <taxon>Sugiyamaella</taxon>
    </lineage>
</organism>
<feature type="transmembrane region" description="Helical" evidence="4">
    <location>
        <begin position="186"/>
        <end position="209"/>
    </location>
</feature>
<protein>
    <submittedName>
        <fullName evidence="5">Mch5p</fullName>
    </submittedName>
</protein>
<feature type="region of interest" description="Disordered" evidence="3">
    <location>
        <begin position="217"/>
        <end position="240"/>
    </location>
</feature>
<dbReference type="SUPFAM" id="SSF103473">
    <property type="entry name" value="MFS general substrate transporter"/>
    <property type="match status" value="1"/>
</dbReference>
<evidence type="ECO:0000256" key="1">
    <source>
        <dbReference type="ARBA" id="ARBA00004141"/>
    </source>
</evidence>
<sequence>MCVTACVMLKPRLEPRKSGPLIDYASFKDFPFIFATLAFFFGYMGMYIPIYYIQNYALKINVDQNLAMYFVTILNAGSTLGRILPSYVADKVGPLNALFPCMVIATLLIYCWIAIKNRSGLIAFAVLDGFFTGTFVSLPPACISYLTPDMSLIGTRIGMSFFVAAFGALAGAPVAGALLTRDHGNYLYAQLFSGTCMALCSSCVLASILANRIRPPARPVSPQDTEADPKLNEIGNEEENDYFNKVSASEIPVADGQKSE</sequence>
<dbReference type="EMBL" id="CP014503">
    <property type="protein sequence ID" value="ANB15247.1"/>
    <property type="molecule type" value="Genomic_DNA"/>
</dbReference>
<reference evidence="5 6" key="1">
    <citation type="submission" date="2016-02" db="EMBL/GenBank/DDBJ databases">
        <title>Complete genome sequence and transcriptome regulation of the pentose utilising yeast Sugiyamaella lignohabitans.</title>
        <authorList>
            <person name="Bellasio M."/>
            <person name="Peymann A."/>
            <person name="Valli M."/>
            <person name="Sipitzky M."/>
            <person name="Graf A."/>
            <person name="Sauer M."/>
            <person name="Marx H."/>
            <person name="Mattanovich D."/>
        </authorList>
    </citation>
    <scope>NUCLEOTIDE SEQUENCE [LARGE SCALE GENOMIC DNA]</scope>
    <source>
        <strain evidence="5 6">CBS 10342</strain>
    </source>
</reference>
<dbReference type="PANTHER" id="PTHR11360:SF234">
    <property type="entry name" value="MFS-TYPE TRANSPORTER DBAD-RELATED"/>
    <property type="match status" value="1"/>
</dbReference>
<dbReference type="Gene3D" id="1.20.1250.20">
    <property type="entry name" value="MFS general substrate transporter like domains"/>
    <property type="match status" value="1"/>
</dbReference>
<dbReference type="OrthoDB" id="6509908at2759"/>
<evidence type="ECO:0000313" key="5">
    <source>
        <dbReference type="EMBL" id="ANB15247.1"/>
    </source>
</evidence>
<accession>A0A161HMU0</accession>
<dbReference type="RefSeq" id="XP_018737724.1">
    <property type="nucleotide sequence ID" value="XM_018879846.1"/>
</dbReference>
<feature type="transmembrane region" description="Helical" evidence="4">
    <location>
        <begin position="66"/>
        <end position="85"/>
    </location>
</feature>
<feature type="transmembrane region" description="Helical" evidence="4">
    <location>
        <begin position="97"/>
        <end position="115"/>
    </location>
</feature>
<evidence type="ECO:0000256" key="2">
    <source>
        <dbReference type="ARBA" id="ARBA00006727"/>
    </source>
</evidence>
<keyword evidence="4" id="KW-0472">Membrane</keyword>
<keyword evidence="4" id="KW-0812">Transmembrane</keyword>
<dbReference type="Pfam" id="PF07690">
    <property type="entry name" value="MFS_1"/>
    <property type="match status" value="1"/>
</dbReference>
<name>A0A161HMU0_9ASCO</name>
<dbReference type="Proteomes" id="UP000189580">
    <property type="component" value="Chromosome b"/>
</dbReference>
<dbReference type="AlphaFoldDB" id="A0A161HMU0"/>
<dbReference type="GeneID" id="30034832"/>
<feature type="transmembrane region" description="Helical" evidence="4">
    <location>
        <begin position="121"/>
        <end position="146"/>
    </location>
</feature>
<dbReference type="GO" id="GO:0022857">
    <property type="term" value="F:transmembrane transporter activity"/>
    <property type="evidence" value="ECO:0007669"/>
    <property type="project" value="InterPro"/>
</dbReference>
<evidence type="ECO:0000256" key="3">
    <source>
        <dbReference type="SAM" id="MobiDB-lite"/>
    </source>
</evidence>
<comment type="similarity">
    <text evidence="2">Belongs to the major facilitator superfamily. Monocarboxylate porter (TC 2.A.1.13) family.</text>
</comment>
<dbReference type="InterPro" id="IPR011701">
    <property type="entry name" value="MFS"/>
</dbReference>
<evidence type="ECO:0000256" key="4">
    <source>
        <dbReference type="SAM" id="Phobius"/>
    </source>
</evidence>
<proteinExistence type="inferred from homology"/>
<keyword evidence="4" id="KW-1133">Transmembrane helix</keyword>
<dbReference type="GO" id="GO:0016020">
    <property type="term" value="C:membrane"/>
    <property type="evidence" value="ECO:0007669"/>
    <property type="project" value="UniProtKB-SubCell"/>
</dbReference>
<gene>
    <name evidence="5" type="primary">MCH5</name>
    <name evidence="5" type="ORF">AWJ20_2873</name>
</gene>
<feature type="transmembrane region" description="Helical" evidence="4">
    <location>
        <begin position="158"/>
        <end position="180"/>
    </location>
</feature>
<keyword evidence="6" id="KW-1185">Reference proteome</keyword>
<dbReference type="InterPro" id="IPR050327">
    <property type="entry name" value="Proton-linked_MCT"/>
</dbReference>
<evidence type="ECO:0000313" key="6">
    <source>
        <dbReference type="Proteomes" id="UP000189580"/>
    </source>
</evidence>